<dbReference type="AlphaFoldDB" id="A0A8S0PEH0"/>
<organism evidence="1 2">
    <name type="scientific">Olea europaea subsp. europaea</name>
    <dbReference type="NCBI Taxonomy" id="158383"/>
    <lineage>
        <taxon>Eukaryota</taxon>
        <taxon>Viridiplantae</taxon>
        <taxon>Streptophyta</taxon>
        <taxon>Embryophyta</taxon>
        <taxon>Tracheophyta</taxon>
        <taxon>Spermatophyta</taxon>
        <taxon>Magnoliopsida</taxon>
        <taxon>eudicotyledons</taxon>
        <taxon>Gunneridae</taxon>
        <taxon>Pentapetalae</taxon>
        <taxon>asterids</taxon>
        <taxon>lamiids</taxon>
        <taxon>Lamiales</taxon>
        <taxon>Oleaceae</taxon>
        <taxon>Oleeae</taxon>
        <taxon>Olea</taxon>
    </lineage>
</organism>
<gene>
    <name evidence="1" type="ORF">OLEA9_A090866</name>
</gene>
<dbReference type="Proteomes" id="UP000594638">
    <property type="component" value="Unassembled WGS sequence"/>
</dbReference>
<accession>A0A8S0PEH0</accession>
<reference evidence="1 2" key="1">
    <citation type="submission" date="2019-12" db="EMBL/GenBank/DDBJ databases">
        <authorList>
            <person name="Alioto T."/>
            <person name="Alioto T."/>
            <person name="Gomez Garrido J."/>
        </authorList>
    </citation>
    <scope>NUCLEOTIDE SEQUENCE [LARGE SCALE GENOMIC DNA]</scope>
</reference>
<keyword evidence="2" id="KW-1185">Reference proteome</keyword>
<dbReference type="Gramene" id="OE9A090866T1">
    <property type="protein sequence ID" value="OE9A090866C1"/>
    <property type="gene ID" value="OE9A090866"/>
</dbReference>
<dbReference type="OrthoDB" id="3176171at2759"/>
<protein>
    <submittedName>
        <fullName evidence="1">Maturase K</fullName>
    </submittedName>
</protein>
<evidence type="ECO:0000313" key="1">
    <source>
        <dbReference type="EMBL" id="CAA2945057.1"/>
    </source>
</evidence>
<proteinExistence type="predicted"/>
<comment type="caution">
    <text evidence="1">The sequence shown here is derived from an EMBL/GenBank/DDBJ whole genome shotgun (WGS) entry which is preliminary data.</text>
</comment>
<name>A0A8S0PEH0_OLEEU</name>
<evidence type="ECO:0000313" key="2">
    <source>
        <dbReference type="Proteomes" id="UP000594638"/>
    </source>
</evidence>
<sequence>MEFEMSVSVSLYEVIQDHAYDLLDPKHLEVSVKSIQEFHNIYFSRGYEDSRRNIKDGIIFNESNRTKSLYTLLNVVYAVNADEKHEQTNSNITRISCRNESCNDAYMLEPFLLPRLCLLNKFSFSVTPKRQASVDRLHKQKSKFSSQSEGAFFKKKWEDTIYFLDHGKTNCLECAHVEKEG</sequence>
<dbReference type="EMBL" id="CACTIH010000058">
    <property type="protein sequence ID" value="CAA2945057.1"/>
    <property type="molecule type" value="Genomic_DNA"/>
</dbReference>